<dbReference type="Proteomes" id="UP000813461">
    <property type="component" value="Unassembled WGS sequence"/>
</dbReference>
<dbReference type="AlphaFoldDB" id="A0A8K0REH4"/>
<comment type="caution">
    <text evidence="2">The sequence shown here is derived from an EMBL/GenBank/DDBJ whole genome shotgun (WGS) entry which is preliminary data.</text>
</comment>
<keyword evidence="3" id="KW-1185">Reference proteome</keyword>
<evidence type="ECO:0000313" key="2">
    <source>
        <dbReference type="EMBL" id="KAH7092324.1"/>
    </source>
</evidence>
<name>A0A8K0REH4_9PLEO</name>
<organism evidence="2 3">
    <name type="scientific">Paraphoma chrysanthemicola</name>
    <dbReference type="NCBI Taxonomy" id="798071"/>
    <lineage>
        <taxon>Eukaryota</taxon>
        <taxon>Fungi</taxon>
        <taxon>Dikarya</taxon>
        <taxon>Ascomycota</taxon>
        <taxon>Pezizomycotina</taxon>
        <taxon>Dothideomycetes</taxon>
        <taxon>Pleosporomycetidae</taxon>
        <taxon>Pleosporales</taxon>
        <taxon>Pleosporineae</taxon>
        <taxon>Phaeosphaeriaceae</taxon>
        <taxon>Paraphoma</taxon>
    </lineage>
</organism>
<sequence>MAASPHLTLEHQANAFRLRDNYHERIRREKDWDQEMWISKYDMHVLNFDTPQKSRYRSIITTVLLLLCIPFFFYHLAPSFTNASDELISSIATRLRGEPSRAEYCTKEVGDAQCCALYLDATPCIDECRKQHVDRVTFTLTKEYDECADTCLVAYSAACQQMKDNNLLEATNNGS</sequence>
<dbReference type="EMBL" id="JAGMVJ010000003">
    <property type="protein sequence ID" value="KAH7092324.1"/>
    <property type="molecule type" value="Genomic_DNA"/>
</dbReference>
<reference evidence="2" key="1">
    <citation type="journal article" date="2021" name="Nat. Commun.">
        <title>Genetic determinants of endophytism in the Arabidopsis root mycobiome.</title>
        <authorList>
            <person name="Mesny F."/>
            <person name="Miyauchi S."/>
            <person name="Thiergart T."/>
            <person name="Pickel B."/>
            <person name="Atanasova L."/>
            <person name="Karlsson M."/>
            <person name="Huettel B."/>
            <person name="Barry K.W."/>
            <person name="Haridas S."/>
            <person name="Chen C."/>
            <person name="Bauer D."/>
            <person name="Andreopoulos W."/>
            <person name="Pangilinan J."/>
            <person name="LaButti K."/>
            <person name="Riley R."/>
            <person name="Lipzen A."/>
            <person name="Clum A."/>
            <person name="Drula E."/>
            <person name="Henrissat B."/>
            <person name="Kohler A."/>
            <person name="Grigoriev I.V."/>
            <person name="Martin F.M."/>
            <person name="Hacquard S."/>
        </authorList>
    </citation>
    <scope>NUCLEOTIDE SEQUENCE</scope>
    <source>
        <strain evidence="2">MPI-SDFR-AT-0120</strain>
    </source>
</reference>
<protein>
    <submittedName>
        <fullName evidence="2">Uncharacterized protein</fullName>
    </submittedName>
</protein>
<keyword evidence="1" id="KW-1133">Transmembrane helix</keyword>
<gene>
    <name evidence="2" type="ORF">FB567DRAFT_545488</name>
</gene>
<evidence type="ECO:0000313" key="3">
    <source>
        <dbReference type="Proteomes" id="UP000813461"/>
    </source>
</evidence>
<dbReference type="OrthoDB" id="3790043at2759"/>
<proteinExistence type="predicted"/>
<keyword evidence="1" id="KW-0472">Membrane</keyword>
<accession>A0A8K0REH4</accession>
<feature type="transmembrane region" description="Helical" evidence="1">
    <location>
        <begin position="59"/>
        <end position="77"/>
    </location>
</feature>
<evidence type="ECO:0000256" key="1">
    <source>
        <dbReference type="SAM" id="Phobius"/>
    </source>
</evidence>
<keyword evidence="1" id="KW-0812">Transmembrane</keyword>